<reference evidence="2" key="1">
    <citation type="submission" date="2011-06" db="EMBL/GenBank/DDBJ databases">
        <authorList>
            <consortium name="US DOE Joint Genome Institute (JGI-PGF)"/>
            <person name="Lucas S."/>
            <person name="Han J."/>
            <person name="Lapidus A."/>
            <person name="Cheng J.-F."/>
            <person name="Goodwin L."/>
            <person name="Pitluck S."/>
            <person name="Peters L."/>
            <person name="Land M.L."/>
            <person name="Hauser L."/>
            <person name="Vogl K."/>
            <person name="Liu Z."/>
            <person name="Overmann J."/>
            <person name="Frigaard N.-U."/>
            <person name="Bryant D.A."/>
            <person name="Woyke T.J."/>
        </authorList>
    </citation>
    <scope>NUCLEOTIDE SEQUENCE [LARGE SCALE GENOMIC DNA]</scope>
    <source>
        <strain evidence="2">970</strain>
    </source>
</reference>
<proteinExistence type="predicted"/>
<organism evidence="1 2">
    <name type="scientific">Thiorhodovibrio frisius</name>
    <dbReference type="NCBI Taxonomy" id="631362"/>
    <lineage>
        <taxon>Bacteria</taxon>
        <taxon>Pseudomonadati</taxon>
        <taxon>Pseudomonadota</taxon>
        <taxon>Gammaproteobacteria</taxon>
        <taxon>Chromatiales</taxon>
        <taxon>Chromatiaceae</taxon>
        <taxon>Thiorhodovibrio</taxon>
    </lineage>
</organism>
<dbReference type="EMBL" id="JH603168">
    <property type="protein sequence ID" value="EIC23301.1"/>
    <property type="molecule type" value="Genomic_DNA"/>
</dbReference>
<evidence type="ECO:0000313" key="1">
    <source>
        <dbReference type="EMBL" id="EIC23301.1"/>
    </source>
</evidence>
<sequence>MFWSPLFVPGAGQVTPSFVIPCLVSRPLLFIKNWSMNIVISWRVPRRWRERVFPFCEAELVLAGWRVYDNSGCFPGTACWKPLPSTSSRHPNRIHYILDKIANDEGLKDLRVAFLIDEAPSLARRQHGHRHPHALS</sequence>
<dbReference type="HOGENOM" id="CLU_1874507_0_0_6"/>
<keyword evidence="2" id="KW-1185">Reference proteome</keyword>
<dbReference type="Proteomes" id="UP000002964">
    <property type="component" value="Unassembled WGS sequence"/>
</dbReference>
<name>H8YXX5_9GAMM</name>
<dbReference type="AlphaFoldDB" id="H8YXX5"/>
<protein>
    <submittedName>
        <fullName evidence="1">Uncharacterized protein</fullName>
    </submittedName>
</protein>
<accession>H8YXX5</accession>
<reference evidence="1 2" key="2">
    <citation type="submission" date="2011-11" db="EMBL/GenBank/DDBJ databases">
        <authorList>
            <consortium name="US DOE Joint Genome Institute"/>
            <person name="Lucas S."/>
            <person name="Han J."/>
            <person name="Lapidus A."/>
            <person name="Cheng J.-F."/>
            <person name="Goodwin L."/>
            <person name="Pitluck S."/>
            <person name="Peters L."/>
            <person name="Ovchinnikova G."/>
            <person name="Zhang X."/>
            <person name="Detter J.C."/>
            <person name="Han C."/>
            <person name="Tapia R."/>
            <person name="Land M."/>
            <person name="Hauser L."/>
            <person name="Kyrpides N."/>
            <person name="Ivanova N."/>
            <person name="Pagani I."/>
            <person name="Vogl K."/>
            <person name="Liu Z."/>
            <person name="Overmann J."/>
            <person name="Frigaard N.-U."/>
            <person name="Bryant D."/>
            <person name="Woyke T."/>
        </authorList>
    </citation>
    <scope>NUCLEOTIDE SEQUENCE [LARGE SCALE GENOMIC DNA]</scope>
    <source>
        <strain evidence="1 2">970</strain>
    </source>
</reference>
<evidence type="ECO:0000313" key="2">
    <source>
        <dbReference type="Proteomes" id="UP000002964"/>
    </source>
</evidence>
<gene>
    <name evidence="1" type="ORF">Thi970DRAFT_00960</name>
</gene>
<dbReference type="STRING" id="631362.Thi970DRAFT_00960"/>